<evidence type="ECO:0000313" key="1">
    <source>
        <dbReference type="EMBL" id="RKT69397.1"/>
    </source>
</evidence>
<proteinExistence type="predicted"/>
<dbReference type="InterPro" id="IPR009097">
    <property type="entry name" value="Cyclic_Pdiesterase"/>
</dbReference>
<dbReference type="Pfam" id="PF13563">
    <property type="entry name" value="2_5_RNA_ligase2"/>
    <property type="match status" value="1"/>
</dbReference>
<sequence length="211" mass="23319">MSELEPMRDHWWWRPGWRVGRSFYTWHITFAGQPAMERFVSDYAPALARLPQLDPVPVRWLHLTLQGLGFADEIDPGDVDQIVAATRKRCAELEPFTITVGPAHADPETIQAPARPLEPLAELRLAIRAAIGDVWGRDAVPEPEAGFRAHVSLGYSNAAGPAEPVADALHVHGGHTAEATVSSVSLIDLNRDRKAYEWTEIASVELGAERH</sequence>
<dbReference type="Proteomes" id="UP000272729">
    <property type="component" value="Unassembled WGS sequence"/>
</dbReference>
<evidence type="ECO:0000313" key="2">
    <source>
        <dbReference type="Proteomes" id="UP000272729"/>
    </source>
</evidence>
<dbReference type="Gene3D" id="3.90.1140.10">
    <property type="entry name" value="Cyclic phosphodiesterase"/>
    <property type="match status" value="1"/>
</dbReference>
<dbReference type="AlphaFoldDB" id="A0A495X670"/>
<gene>
    <name evidence="1" type="ORF">DFJ66_2617</name>
</gene>
<dbReference type="SUPFAM" id="SSF55144">
    <property type="entry name" value="LigT-like"/>
    <property type="match status" value="1"/>
</dbReference>
<comment type="caution">
    <text evidence="1">The sequence shown here is derived from an EMBL/GenBank/DDBJ whole genome shotgun (WGS) entry which is preliminary data.</text>
</comment>
<keyword evidence="1" id="KW-0436">Ligase</keyword>
<reference evidence="1 2" key="1">
    <citation type="submission" date="2018-10" db="EMBL/GenBank/DDBJ databases">
        <title>Sequencing the genomes of 1000 actinobacteria strains.</title>
        <authorList>
            <person name="Klenk H.-P."/>
        </authorList>
    </citation>
    <scope>NUCLEOTIDE SEQUENCE [LARGE SCALE GENOMIC DNA]</scope>
    <source>
        <strain evidence="1 2">DSM 43911</strain>
    </source>
</reference>
<accession>A0A495X670</accession>
<name>A0A495X670_9PSEU</name>
<organism evidence="1 2">
    <name type="scientific">Saccharothrix variisporea</name>
    <dbReference type="NCBI Taxonomy" id="543527"/>
    <lineage>
        <taxon>Bacteria</taxon>
        <taxon>Bacillati</taxon>
        <taxon>Actinomycetota</taxon>
        <taxon>Actinomycetes</taxon>
        <taxon>Pseudonocardiales</taxon>
        <taxon>Pseudonocardiaceae</taxon>
        <taxon>Saccharothrix</taxon>
    </lineage>
</organism>
<protein>
    <submittedName>
        <fullName evidence="1">2'-5' RNA ligase</fullName>
    </submittedName>
</protein>
<dbReference type="GO" id="GO:0016874">
    <property type="term" value="F:ligase activity"/>
    <property type="evidence" value="ECO:0007669"/>
    <property type="project" value="UniProtKB-KW"/>
</dbReference>
<keyword evidence="2" id="KW-1185">Reference proteome</keyword>
<dbReference type="RefSeq" id="WP_211351113.1">
    <property type="nucleotide sequence ID" value="NZ_JBIUBA010000002.1"/>
</dbReference>
<dbReference type="EMBL" id="RBXR01000001">
    <property type="protein sequence ID" value="RKT69397.1"/>
    <property type="molecule type" value="Genomic_DNA"/>
</dbReference>